<dbReference type="GO" id="GO:0016020">
    <property type="term" value="C:membrane"/>
    <property type="evidence" value="ECO:0007669"/>
    <property type="project" value="TreeGrafter"/>
</dbReference>
<keyword evidence="9" id="KW-1185">Reference proteome</keyword>
<evidence type="ECO:0000256" key="3">
    <source>
        <dbReference type="ARBA" id="ARBA00022801"/>
    </source>
</evidence>
<dbReference type="OrthoDB" id="9810445at2"/>
<dbReference type="GO" id="GO:0004222">
    <property type="term" value="F:metalloendopeptidase activity"/>
    <property type="evidence" value="ECO:0007669"/>
    <property type="project" value="InterPro"/>
</dbReference>
<comment type="similarity">
    <text evidence="6">Belongs to the peptidase M48 family.</text>
</comment>
<keyword evidence="2" id="KW-0479">Metal-binding</keyword>
<dbReference type="Proteomes" id="UP000240243">
    <property type="component" value="Unassembled WGS sequence"/>
</dbReference>
<dbReference type="RefSeq" id="WP_106729682.1">
    <property type="nucleotide sequence ID" value="NZ_PXYG01000003.1"/>
</dbReference>
<keyword evidence="4 6" id="KW-0862">Zinc</keyword>
<comment type="caution">
    <text evidence="8">The sequence shown here is derived from an EMBL/GenBank/DDBJ whole genome shotgun (WGS) entry which is preliminary data.</text>
</comment>
<dbReference type="Pfam" id="PF01435">
    <property type="entry name" value="Peptidase_M48"/>
    <property type="match status" value="1"/>
</dbReference>
<evidence type="ECO:0000256" key="1">
    <source>
        <dbReference type="ARBA" id="ARBA00022670"/>
    </source>
</evidence>
<protein>
    <submittedName>
        <fullName evidence="8">Peptidase</fullName>
    </submittedName>
</protein>
<organism evidence="8 9">
    <name type="scientific">Zobellella endophytica</name>
    <dbReference type="NCBI Taxonomy" id="2116700"/>
    <lineage>
        <taxon>Bacteria</taxon>
        <taxon>Pseudomonadati</taxon>
        <taxon>Pseudomonadota</taxon>
        <taxon>Gammaproteobacteria</taxon>
        <taxon>Aeromonadales</taxon>
        <taxon>Aeromonadaceae</taxon>
        <taxon>Zobellella</taxon>
    </lineage>
</organism>
<dbReference type="GO" id="GO:0051603">
    <property type="term" value="P:proteolysis involved in protein catabolic process"/>
    <property type="evidence" value="ECO:0007669"/>
    <property type="project" value="TreeGrafter"/>
</dbReference>
<dbReference type="InterPro" id="IPR051156">
    <property type="entry name" value="Mito/Outer_Membr_Metalloprot"/>
</dbReference>
<dbReference type="EMBL" id="PXYG01000003">
    <property type="protein sequence ID" value="PSJ45821.1"/>
    <property type="molecule type" value="Genomic_DNA"/>
</dbReference>
<comment type="cofactor">
    <cofactor evidence="6">
        <name>Zn(2+)</name>
        <dbReference type="ChEBI" id="CHEBI:29105"/>
    </cofactor>
    <text evidence="6">Binds 1 zinc ion per subunit.</text>
</comment>
<reference evidence="8 9" key="1">
    <citation type="submission" date="2018-03" db="EMBL/GenBank/DDBJ databases">
        <title>The draft genome of Zobellella sp. 59N8.</title>
        <authorList>
            <person name="Liu L."/>
            <person name="Li L."/>
            <person name="Zhang X."/>
            <person name="Liang L."/>
            <person name="Wang T."/>
        </authorList>
    </citation>
    <scope>NUCLEOTIDE SEQUENCE [LARGE SCALE GENOMIC DNA]</scope>
    <source>
        <strain evidence="8 9">59N8</strain>
    </source>
</reference>
<sequence length="230" mass="24786">MQKLGESSFTQIKEQEKISTSRADTAYVQCIANQLVAEVPASYGQSRWEVVVFDSPQVNAFALPGGKVGVYSGLLKVAKNQDQVAAVVGHEIAHVLARHSNERVSRTQLTNMGLSAADLALGQSGLRQPAMAALGLGVQVGYLLPYGREQEAEADRLGLEMMARAGFNPEQSIDLWRNMSAAASGRQPPELLSTHPSHGTRIQELNAAMPSASALYQQARTQGKTPTCRR</sequence>
<evidence type="ECO:0000256" key="6">
    <source>
        <dbReference type="RuleBase" id="RU003983"/>
    </source>
</evidence>
<accession>A0A2P7R6H7</accession>
<keyword evidence="1 6" id="KW-0645">Protease</keyword>
<feature type="domain" description="Peptidase M48" evidence="7">
    <location>
        <begin position="24"/>
        <end position="207"/>
    </location>
</feature>
<dbReference type="PANTHER" id="PTHR22726:SF24">
    <property type="entry name" value="M48 FAMILY METALLOPEPTIDASE"/>
    <property type="match status" value="1"/>
</dbReference>
<evidence type="ECO:0000256" key="5">
    <source>
        <dbReference type="ARBA" id="ARBA00023049"/>
    </source>
</evidence>
<dbReference type="Gene3D" id="3.30.2010.10">
    <property type="entry name" value="Metalloproteases ('zincins'), catalytic domain"/>
    <property type="match status" value="1"/>
</dbReference>
<evidence type="ECO:0000256" key="4">
    <source>
        <dbReference type="ARBA" id="ARBA00022833"/>
    </source>
</evidence>
<proteinExistence type="inferred from homology"/>
<evidence type="ECO:0000259" key="7">
    <source>
        <dbReference type="Pfam" id="PF01435"/>
    </source>
</evidence>
<dbReference type="AlphaFoldDB" id="A0A2P7R6H7"/>
<keyword evidence="3 6" id="KW-0378">Hydrolase</keyword>
<gene>
    <name evidence="8" type="ORF">C7H85_10410</name>
</gene>
<dbReference type="GO" id="GO:0046872">
    <property type="term" value="F:metal ion binding"/>
    <property type="evidence" value="ECO:0007669"/>
    <property type="project" value="UniProtKB-KW"/>
</dbReference>
<dbReference type="InterPro" id="IPR001915">
    <property type="entry name" value="Peptidase_M48"/>
</dbReference>
<dbReference type="CDD" id="cd07331">
    <property type="entry name" value="M48C_Oma1_like"/>
    <property type="match status" value="1"/>
</dbReference>
<keyword evidence="5 6" id="KW-0482">Metalloprotease</keyword>
<evidence type="ECO:0000256" key="2">
    <source>
        <dbReference type="ARBA" id="ARBA00022723"/>
    </source>
</evidence>
<dbReference type="PANTHER" id="PTHR22726">
    <property type="entry name" value="METALLOENDOPEPTIDASE OMA1"/>
    <property type="match status" value="1"/>
</dbReference>
<name>A0A2P7R6H7_9GAMM</name>
<evidence type="ECO:0000313" key="9">
    <source>
        <dbReference type="Proteomes" id="UP000240243"/>
    </source>
</evidence>
<evidence type="ECO:0000313" key="8">
    <source>
        <dbReference type="EMBL" id="PSJ45821.1"/>
    </source>
</evidence>